<keyword evidence="2" id="KW-1185">Reference proteome</keyword>
<protein>
    <submittedName>
        <fullName evidence="1">Uncharacterized protein</fullName>
    </submittedName>
</protein>
<dbReference type="EMBL" id="CP014782">
    <property type="protein sequence ID" value="AQS39745.1"/>
    <property type="molecule type" value="Genomic_DNA"/>
</dbReference>
<dbReference type="AlphaFoldDB" id="A0A1S6HW10"/>
<dbReference type="Proteomes" id="UP000189545">
    <property type="component" value="Chromosome"/>
</dbReference>
<proteinExistence type="predicted"/>
<dbReference type="RefSeq" id="WP_169915629.1">
    <property type="nucleotide sequence ID" value="NZ_CP014782.1"/>
</dbReference>
<accession>A0A1S6HW10</accession>
<dbReference type="KEGG" id="spsw:Sps_04661"/>
<organism evidence="1 2">
    <name type="scientific">Shewanella psychrophila</name>
    <dbReference type="NCBI Taxonomy" id="225848"/>
    <lineage>
        <taxon>Bacteria</taxon>
        <taxon>Pseudomonadati</taxon>
        <taxon>Pseudomonadota</taxon>
        <taxon>Gammaproteobacteria</taxon>
        <taxon>Alteromonadales</taxon>
        <taxon>Shewanellaceae</taxon>
        <taxon>Shewanella</taxon>
    </lineage>
</organism>
<evidence type="ECO:0000313" key="1">
    <source>
        <dbReference type="EMBL" id="AQS39745.1"/>
    </source>
</evidence>
<reference evidence="1 2" key="1">
    <citation type="submission" date="2016-03" db="EMBL/GenBank/DDBJ databases">
        <title>Complete genome sequence of Shewanella psychrophila WP2, a deep sea bacterium isolated from west Pacific sediment.</title>
        <authorList>
            <person name="Xu G."/>
            <person name="Jian H."/>
        </authorList>
    </citation>
    <scope>NUCLEOTIDE SEQUENCE [LARGE SCALE GENOMIC DNA]</scope>
    <source>
        <strain evidence="1 2">WP2</strain>
    </source>
</reference>
<gene>
    <name evidence="1" type="ORF">Sps_04661</name>
</gene>
<sequence length="99" mass="10606">MKIADSGAGKGGLRKLMLHCNDADTDLVSGTKVSPLPAGLPLQESLKNFVNGETQMMTSTEVSASPYYAPRLSIYWKVIEQKVSKLQVSIAKVPLVVTG</sequence>
<evidence type="ECO:0000313" key="2">
    <source>
        <dbReference type="Proteomes" id="UP000189545"/>
    </source>
</evidence>
<name>A0A1S6HW10_9GAMM</name>